<feature type="transmembrane region" description="Helical" evidence="2">
    <location>
        <begin position="13"/>
        <end position="36"/>
    </location>
</feature>
<protein>
    <submittedName>
        <fullName evidence="3">Uncharacterized protein</fullName>
    </submittedName>
</protein>
<proteinExistence type="predicted"/>
<keyword evidence="2" id="KW-0812">Transmembrane</keyword>
<keyword evidence="2" id="KW-1133">Transmembrane helix</keyword>
<dbReference type="EMBL" id="HBIO01006781">
    <property type="protein sequence ID" value="CAE0460158.1"/>
    <property type="molecule type" value="Transcribed_RNA"/>
</dbReference>
<gene>
    <name evidence="3" type="ORF">CDEB00056_LOCUS4999</name>
</gene>
<accession>A0A7S3PYQ4</accession>
<evidence type="ECO:0000313" key="3">
    <source>
        <dbReference type="EMBL" id="CAE0460158.1"/>
    </source>
</evidence>
<evidence type="ECO:0000256" key="2">
    <source>
        <dbReference type="SAM" id="Phobius"/>
    </source>
</evidence>
<keyword evidence="2" id="KW-0472">Membrane</keyword>
<feature type="compositionally biased region" description="Polar residues" evidence="1">
    <location>
        <begin position="54"/>
        <end position="63"/>
    </location>
</feature>
<name>A0A7S3PYQ4_9STRA</name>
<feature type="region of interest" description="Disordered" evidence="1">
    <location>
        <begin position="47"/>
        <end position="120"/>
    </location>
</feature>
<evidence type="ECO:0000256" key="1">
    <source>
        <dbReference type="SAM" id="MobiDB-lite"/>
    </source>
</evidence>
<organism evidence="3">
    <name type="scientific">Chaetoceros debilis</name>
    <dbReference type="NCBI Taxonomy" id="122233"/>
    <lineage>
        <taxon>Eukaryota</taxon>
        <taxon>Sar</taxon>
        <taxon>Stramenopiles</taxon>
        <taxon>Ochrophyta</taxon>
        <taxon>Bacillariophyta</taxon>
        <taxon>Coscinodiscophyceae</taxon>
        <taxon>Chaetocerotophycidae</taxon>
        <taxon>Chaetocerotales</taxon>
        <taxon>Chaetocerotaceae</taxon>
        <taxon>Chaetoceros</taxon>
    </lineage>
</organism>
<sequence>MTYRSRGRSIFEVIVAVCFVGFLVGFITVLCIGNYFRAKRAQERQKQRRVAKANASSNGHSTIGISSGAAGGGGGGPASGPGRSSSQGGGYPGSSVAGDTTVSGYEAPDINGNGRTGISA</sequence>
<feature type="compositionally biased region" description="Gly residues" evidence="1">
    <location>
        <begin position="69"/>
        <end position="79"/>
    </location>
</feature>
<reference evidence="3" key="1">
    <citation type="submission" date="2021-01" db="EMBL/GenBank/DDBJ databases">
        <authorList>
            <person name="Corre E."/>
            <person name="Pelletier E."/>
            <person name="Niang G."/>
            <person name="Scheremetjew M."/>
            <person name="Finn R."/>
            <person name="Kale V."/>
            <person name="Holt S."/>
            <person name="Cochrane G."/>
            <person name="Meng A."/>
            <person name="Brown T."/>
            <person name="Cohen L."/>
        </authorList>
    </citation>
    <scope>NUCLEOTIDE SEQUENCE</scope>
    <source>
        <strain evidence="3">MM31A-1</strain>
    </source>
</reference>
<dbReference type="AlphaFoldDB" id="A0A7S3PYQ4"/>